<dbReference type="PANTHER" id="PTHR47843:SF2">
    <property type="entry name" value="BTB DOMAIN-CONTAINING PROTEIN"/>
    <property type="match status" value="1"/>
</dbReference>
<dbReference type="EMBL" id="ML977318">
    <property type="protein sequence ID" value="KAF2117669.1"/>
    <property type="molecule type" value="Genomic_DNA"/>
</dbReference>
<accession>A0A6A5ZDQ1</accession>
<organism evidence="2 3">
    <name type="scientific">Lophiotrema nucula</name>
    <dbReference type="NCBI Taxonomy" id="690887"/>
    <lineage>
        <taxon>Eukaryota</taxon>
        <taxon>Fungi</taxon>
        <taxon>Dikarya</taxon>
        <taxon>Ascomycota</taxon>
        <taxon>Pezizomycotina</taxon>
        <taxon>Dothideomycetes</taxon>
        <taxon>Pleosporomycetidae</taxon>
        <taxon>Pleosporales</taxon>
        <taxon>Lophiotremataceae</taxon>
        <taxon>Lophiotrema</taxon>
    </lineage>
</organism>
<dbReference type="Pfam" id="PF00651">
    <property type="entry name" value="BTB"/>
    <property type="match status" value="1"/>
</dbReference>
<keyword evidence="3" id="KW-1185">Reference proteome</keyword>
<protein>
    <recommendedName>
        <fullName evidence="1">BTB domain-containing protein</fullName>
    </recommendedName>
</protein>
<dbReference type="Gene3D" id="3.30.710.10">
    <property type="entry name" value="Potassium Channel Kv1.1, Chain A"/>
    <property type="match status" value="1"/>
</dbReference>
<dbReference type="PROSITE" id="PS50097">
    <property type="entry name" value="BTB"/>
    <property type="match status" value="1"/>
</dbReference>
<dbReference type="OrthoDB" id="194443at2759"/>
<feature type="domain" description="BTB" evidence="1">
    <location>
        <begin position="19"/>
        <end position="85"/>
    </location>
</feature>
<dbReference type="SUPFAM" id="SSF54695">
    <property type="entry name" value="POZ domain"/>
    <property type="match status" value="1"/>
</dbReference>
<proteinExistence type="predicted"/>
<dbReference type="PANTHER" id="PTHR47843">
    <property type="entry name" value="BTB DOMAIN-CONTAINING PROTEIN-RELATED"/>
    <property type="match status" value="1"/>
</dbReference>
<gene>
    <name evidence="2" type="ORF">BDV96DRAFT_644020</name>
</gene>
<reference evidence="2" key="1">
    <citation type="journal article" date="2020" name="Stud. Mycol.">
        <title>101 Dothideomycetes genomes: a test case for predicting lifestyles and emergence of pathogens.</title>
        <authorList>
            <person name="Haridas S."/>
            <person name="Albert R."/>
            <person name="Binder M."/>
            <person name="Bloem J."/>
            <person name="Labutti K."/>
            <person name="Salamov A."/>
            <person name="Andreopoulos B."/>
            <person name="Baker S."/>
            <person name="Barry K."/>
            <person name="Bills G."/>
            <person name="Bluhm B."/>
            <person name="Cannon C."/>
            <person name="Castanera R."/>
            <person name="Culley D."/>
            <person name="Daum C."/>
            <person name="Ezra D."/>
            <person name="Gonzalez J."/>
            <person name="Henrissat B."/>
            <person name="Kuo A."/>
            <person name="Liang C."/>
            <person name="Lipzen A."/>
            <person name="Lutzoni F."/>
            <person name="Magnuson J."/>
            <person name="Mondo S."/>
            <person name="Nolan M."/>
            <person name="Ohm R."/>
            <person name="Pangilinan J."/>
            <person name="Park H.-J."/>
            <person name="Ramirez L."/>
            <person name="Alfaro M."/>
            <person name="Sun H."/>
            <person name="Tritt A."/>
            <person name="Yoshinaga Y."/>
            <person name="Zwiers L.-H."/>
            <person name="Turgeon B."/>
            <person name="Goodwin S."/>
            <person name="Spatafora J."/>
            <person name="Crous P."/>
            <person name="Grigoriev I."/>
        </authorList>
    </citation>
    <scope>NUCLEOTIDE SEQUENCE</scope>
    <source>
        <strain evidence="2">CBS 627.86</strain>
    </source>
</reference>
<dbReference type="CDD" id="cd18186">
    <property type="entry name" value="BTB_POZ_ZBTB_KLHL-like"/>
    <property type="match status" value="1"/>
</dbReference>
<sequence length="229" mass="25951">MVSKGKAKAPPLVSAAASQDIITVYVGANRKQYNLHKALLTHHSGYFRGALSGAWAEAQDRSVNLEHVRTGPFNVFVNWMYTGKLPGRFITEEWNDEDPDPEEVKGNRSEMMDFHRAYALADMLLVPGLKRALFDLGFRFLERCSDFPKCIVYAYANLPENDLHIRLLVDSFCFHKKLAATDMASPEIANIYPKQFLLHVIARLVGPDRDKPLSREDYVFEDDKKDGTG</sequence>
<evidence type="ECO:0000259" key="1">
    <source>
        <dbReference type="PROSITE" id="PS50097"/>
    </source>
</evidence>
<evidence type="ECO:0000313" key="3">
    <source>
        <dbReference type="Proteomes" id="UP000799770"/>
    </source>
</evidence>
<dbReference type="AlphaFoldDB" id="A0A6A5ZDQ1"/>
<name>A0A6A5ZDQ1_9PLEO</name>
<dbReference type="InterPro" id="IPR011333">
    <property type="entry name" value="SKP1/BTB/POZ_sf"/>
</dbReference>
<evidence type="ECO:0000313" key="2">
    <source>
        <dbReference type="EMBL" id="KAF2117669.1"/>
    </source>
</evidence>
<dbReference type="Proteomes" id="UP000799770">
    <property type="component" value="Unassembled WGS sequence"/>
</dbReference>
<dbReference type="InterPro" id="IPR000210">
    <property type="entry name" value="BTB/POZ_dom"/>
</dbReference>